<comment type="caution">
    <text evidence="1">The sequence shown here is derived from an EMBL/GenBank/DDBJ whole genome shotgun (WGS) entry which is preliminary data.</text>
</comment>
<gene>
    <name evidence="1" type="ORF">L6164_021066</name>
</gene>
<dbReference type="EMBL" id="CM039433">
    <property type="protein sequence ID" value="KAI4328733.1"/>
    <property type="molecule type" value="Genomic_DNA"/>
</dbReference>
<proteinExistence type="predicted"/>
<protein>
    <submittedName>
        <fullName evidence="1">Uncharacterized protein</fullName>
    </submittedName>
</protein>
<evidence type="ECO:0000313" key="1">
    <source>
        <dbReference type="EMBL" id="KAI4328733.1"/>
    </source>
</evidence>
<accession>A0ACB9MXE1</accession>
<evidence type="ECO:0000313" key="2">
    <source>
        <dbReference type="Proteomes" id="UP000828941"/>
    </source>
</evidence>
<sequence length="136" mass="15593">MADINDLDPGIDENFLAPDDDREEEEEDKNINENVICVEGCRNEKKVLEEGDKGIKRKPALTKYERARVLGARALQISMNAPVMVPLDGQVNPLEIAMKELYAGKLPFIIRRYFPDGSYEEWPVADMEDPYSEYIR</sequence>
<keyword evidence="2" id="KW-1185">Reference proteome</keyword>
<organism evidence="1 2">
    <name type="scientific">Bauhinia variegata</name>
    <name type="common">Purple orchid tree</name>
    <name type="synonym">Phanera variegata</name>
    <dbReference type="NCBI Taxonomy" id="167791"/>
    <lineage>
        <taxon>Eukaryota</taxon>
        <taxon>Viridiplantae</taxon>
        <taxon>Streptophyta</taxon>
        <taxon>Embryophyta</taxon>
        <taxon>Tracheophyta</taxon>
        <taxon>Spermatophyta</taxon>
        <taxon>Magnoliopsida</taxon>
        <taxon>eudicotyledons</taxon>
        <taxon>Gunneridae</taxon>
        <taxon>Pentapetalae</taxon>
        <taxon>rosids</taxon>
        <taxon>fabids</taxon>
        <taxon>Fabales</taxon>
        <taxon>Fabaceae</taxon>
        <taxon>Cercidoideae</taxon>
        <taxon>Cercideae</taxon>
        <taxon>Bauhiniinae</taxon>
        <taxon>Bauhinia</taxon>
    </lineage>
</organism>
<reference evidence="1 2" key="1">
    <citation type="journal article" date="2022" name="DNA Res.">
        <title>Chromosomal-level genome assembly of the orchid tree Bauhinia variegata (Leguminosae; Cercidoideae) supports the allotetraploid origin hypothesis of Bauhinia.</title>
        <authorList>
            <person name="Zhong Y."/>
            <person name="Chen Y."/>
            <person name="Zheng D."/>
            <person name="Pang J."/>
            <person name="Liu Y."/>
            <person name="Luo S."/>
            <person name="Meng S."/>
            <person name="Qian L."/>
            <person name="Wei D."/>
            <person name="Dai S."/>
            <person name="Zhou R."/>
        </authorList>
    </citation>
    <scope>NUCLEOTIDE SEQUENCE [LARGE SCALE GENOMIC DNA]</scope>
    <source>
        <strain evidence="1">BV-YZ2020</strain>
    </source>
</reference>
<dbReference type="Proteomes" id="UP000828941">
    <property type="component" value="Chromosome 8"/>
</dbReference>
<name>A0ACB9MXE1_BAUVA</name>